<dbReference type="GO" id="GO:0006223">
    <property type="term" value="P:uracil salvage"/>
    <property type="evidence" value="ECO:0007669"/>
    <property type="project" value="InterPro"/>
</dbReference>
<sequence>MLVFVPSHPLVKHWLAVARNRLSPPPIFRSALAELGRVLIYEAAHDWLPTIDGQVETPCGIADCTFVDPTKPVKVVPILRAGLVLLEQATTVLPAAETYHVGYVRDESTLKAREYLNKLPASLDAEDRILITDPMLATGGTIAKVVDDLVQRGASPAFIRVVAVVAAPPALKLLSEKFPGLKVYAGMIDAELDERGYIVPGLGDAGDRAFGTA</sequence>
<dbReference type="PANTHER" id="PTHR32315">
    <property type="entry name" value="ADENINE PHOSPHORIBOSYLTRANSFERASE"/>
    <property type="match status" value="1"/>
</dbReference>
<dbReference type="Gene3D" id="3.40.50.2020">
    <property type="match status" value="1"/>
</dbReference>
<evidence type="ECO:0000256" key="8">
    <source>
        <dbReference type="ARBA" id="ARBA00022741"/>
    </source>
</evidence>
<comment type="caution">
    <text evidence="12">The sequence shown here is derived from an EMBL/GenBank/DDBJ whole genome shotgun (WGS) entry which is preliminary data.</text>
</comment>
<dbReference type="Proteomes" id="UP001445335">
    <property type="component" value="Unassembled WGS sequence"/>
</dbReference>
<evidence type="ECO:0000256" key="1">
    <source>
        <dbReference type="ARBA" id="ARBA00001946"/>
    </source>
</evidence>
<keyword evidence="13" id="KW-1185">Reference proteome</keyword>
<accession>A0AAW1RYX8</accession>
<evidence type="ECO:0000256" key="2">
    <source>
        <dbReference type="ARBA" id="ARBA00005180"/>
    </source>
</evidence>
<evidence type="ECO:0000256" key="6">
    <source>
        <dbReference type="ARBA" id="ARBA00022676"/>
    </source>
</evidence>
<evidence type="ECO:0000256" key="7">
    <source>
        <dbReference type="ARBA" id="ARBA00022679"/>
    </source>
</evidence>
<dbReference type="GO" id="GO:0005737">
    <property type="term" value="C:cytoplasm"/>
    <property type="evidence" value="ECO:0007669"/>
    <property type="project" value="UniProtKB-ARBA"/>
</dbReference>
<dbReference type="InterPro" id="IPR050054">
    <property type="entry name" value="UPRTase/APRTase"/>
</dbReference>
<evidence type="ECO:0000313" key="12">
    <source>
        <dbReference type="EMBL" id="KAK9838517.1"/>
    </source>
</evidence>
<keyword evidence="7" id="KW-0808">Transferase</keyword>
<dbReference type="AlphaFoldDB" id="A0AAW1RYX8"/>
<evidence type="ECO:0000313" key="13">
    <source>
        <dbReference type="Proteomes" id="UP001445335"/>
    </source>
</evidence>
<dbReference type="FunFam" id="3.40.50.2020:FF:000003">
    <property type="entry name" value="Uracil phosphoribosyltransferase"/>
    <property type="match status" value="1"/>
</dbReference>
<dbReference type="SUPFAM" id="SSF53271">
    <property type="entry name" value="PRTase-like"/>
    <property type="match status" value="1"/>
</dbReference>
<dbReference type="GO" id="GO:0005525">
    <property type="term" value="F:GTP binding"/>
    <property type="evidence" value="ECO:0007669"/>
    <property type="project" value="UniProtKB-KW"/>
</dbReference>
<dbReference type="EC" id="2.4.2.9" evidence="4"/>
<evidence type="ECO:0000259" key="11">
    <source>
        <dbReference type="Pfam" id="PF14681"/>
    </source>
</evidence>
<reference evidence="12 13" key="1">
    <citation type="journal article" date="2024" name="Nat. Commun.">
        <title>Phylogenomics reveals the evolutionary origins of lichenization in chlorophyte algae.</title>
        <authorList>
            <person name="Puginier C."/>
            <person name="Libourel C."/>
            <person name="Otte J."/>
            <person name="Skaloud P."/>
            <person name="Haon M."/>
            <person name="Grisel S."/>
            <person name="Petersen M."/>
            <person name="Berrin J.G."/>
            <person name="Delaux P.M."/>
            <person name="Dal Grande F."/>
            <person name="Keller J."/>
        </authorList>
    </citation>
    <scope>NUCLEOTIDE SEQUENCE [LARGE SCALE GENOMIC DNA]</scope>
    <source>
        <strain evidence="12 13">SAG 245.80</strain>
    </source>
</reference>
<proteinExistence type="inferred from homology"/>
<evidence type="ECO:0000256" key="10">
    <source>
        <dbReference type="ARBA" id="ARBA00031082"/>
    </source>
</evidence>
<dbReference type="InterPro" id="IPR029057">
    <property type="entry name" value="PRTase-like"/>
</dbReference>
<evidence type="ECO:0000256" key="9">
    <source>
        <dbReference type="ARBA" id="ARBA00023134"/>
    </source>
</evidence>
<keyword evidence="6" id="KW-0328">Glycosyltransferase</keyword>
<keyword evidence="9" id="KW-0342">GTP-binding</keyword>
<protein>
    <recommendedName>
        <fullName evidence="4">uracil phosphoribosyltransferase</fullName>
        <ecNumber evidence="4">2.4.2.9</ecNumber>
    </recommendedName>
    <alternativeName>
        <fullName evidence="10">UMP pyrophosphorylase</fullName>
    </alternativeName>
</protein>
<dbReference type="PANTHER" id="PTHR32315:SF4">
    <property type="entry name" value="URACIL PHOSPHORIBOSYLTRANSFERASE, CHLOROPLASTIC"/>
    <property type="match status" value="1"/>
</dbReference>
<comment type="pathway">
    <text evidence="2">Pyrimidine metabolism; UMP biosynthesis via salvage pathway; UMP from uracil: step 1/1.</text>
</comment>
<dbReference type="Pfam" id="PF14681">
    <property type="entry name" value="UPRTase"/>
    <property type="match status" value="1"/>
</dbReference>
<name>A0AAW1RYX8_9CHLO</name>
<dbReference type="NCBIfam" id="NF001097">
    <property type="entry name" value="PRK00129.1"/>
    <property type="match status" value="1"/>
</dbReference>
<dbReference type="GO" id="GO:0004845">
    <property type="term" value="F:uracil phosphoribosyltransferase activity"/>
    <property type="evidence" value="ECO:0007669"/>
    <property type="project" value="UniProtKB-EC"/>
</dbReference>
<keyword evidence="5" id="KW-0021">Allosteric enzyme</keyword>
<evidence type="ECO:0000256" key="4">
    <source>
        <dbReference type="ARBA" id="ARBA00011894"/>
    </source>
</evidence>
<keyword evidence="8" id="KW-0547">Nucleotide-binding</keyword>
<dbReference type="NCBIfam" id="TIGR01091">
    <property type="entry name" value="upp"/>
    <property type="match status" value="1"/>
</dbReference>
<dbReference type="EMBL" id="JALJOU010000018">
    <property type="protein sequence ID" value="KAK9838517.1"/>
    <property type="molecule type" value="Genomic_DNA"/>
</dbReference>
<evidence type="ECO:0000256" key="5">
    <source>
        <dbReference type="ARBA" id="ARBA00022533"/>
    </source>
</evidence>
<feature type="domain" description="Phosphoribosyltransferase" evidence="11">
    <location>
        <begin position="5"/>
        <end position="212"/>
    </location>
</feature>
<dbReference type="CDD" id="cd06223">
    <property type="entry name" value="PRTases_typeI"/>
    <property type="match status" value="1"/>
</dbReference>
<evidence type="ECO:0000256" key="3">
    <source>
        <dbReference type="ARBA" id="ARBA00009516"/>
    </source>
</evidence>
<organism evidence="12 13">
    <name type="scientific">Elliptochloris bilobata</name>
    <dbReference type="NCBI Taxonomy" id="381761"/>
    <lineage>
        <taxon>Eukaryota</taxon>
        <taxon>Viridiplantae</taxon>
        <taxon>Chlorophyta</taxon>
        <taxon>core chlorophytes</taxon>
        <taxon>Trebouxiophyceae</taxon>
        <taxon>Trebouxiophyceae incertae sedis</taxon>
        <taxon>Elliptochloris clade</taxon>
        <taxon>Elliptochloris</taxon>
    </lineage>
</organism>
<dbReference type="InterPro" id="IPR005765">
    <property type="entry name" value="UPRT"/>
</dbReference>
<dbReference type="InterPro" id="IPR000836">
    <property type="entry name" value="PRTase_dom"/>
</dbReference>
<gene>
    <name evidence="12" type="ORF">WJX81_004607</name>
</gene>
<comment type="cofactor">
    <cofactor evidence="1">
        <name>Mg(2+)</name>
        <dbReference type="ChEBI" id="CHEBI:18420"/>
    </cofactor>
</comment>
<comment type="similarity">
    <text evidence="3">Belongs to the UPRTase family.</text>
</comment>